<sequence length="210" mass="23158">MIDKSFLRYASLAIFLTLTGCAGQGGLFGVGEFEIIETDNRFNPTGESLIISKNNRISTKSIAGGVHIDSNGVYVNPSVTKSKDGGEISVSLLIVNHTSHDTAFGSPNVLGKPERISFLIDNGKLIELKIFDAEHEWADTRYYNSGTRSVYTQIMESGVAPLTKSQYREIMQAKNLVVKLVGTKRSVTYEASEISQSFQENLSLFYQNNM</sequence>
<reference evidence="1 2" key="1">
    <citation type="submission" date="2019-08" db="EMBL/GenBank/DDBJ databases">
        <title>Draft genome analysis of Rheinheimera tangshanensis isolated from the roots of fresh rice plants (Oryza sativa).</title>
        <authorList>
            <person name="Yu Q."/>
            <person name="Qi Y."/>
            <person name="Zhang H."/>
            <person name="Pu J."/>
        </authorList>
    </citation>
    <scope>NUCLEOTIDE SEQUENCE [LARGE SCALE GENOMIC DNA]</scope>
    <source>
        <strain evidence="1 2">JA3-B52</strain>
    </source>
</reference>
<evidence type="ECO:0008006" key="3">
    <source>
        <dbReference type="Google" id="ProtNLM"/>
    </source>
</evidence>
<evidence type="ECO:0000313" key="1">
    <source>
        <dbReference type="EMBL" id="TXK82048.1"/>
    </source>
</evidence>
<gene>
    <name evidence="1" type="ORF">FU839_03940</name>
</gene>
<comment type="caution">
    <text evidence="1">The sequence shown here is derived from an EMBL/GenBank/DDBJ whole genome shotgun (WGS) entry which is preliminary data.</text>
</comment>
<dbReference type="Proteomes" id="UP000321814">
    <property type="component" value="Unassembled WGS sequence"/>
</dbReference>
<name>A0A5C8M2B9_9GAMM</name>
<dbReference type="PROSITE" id="PS51257">
    <property type="entry name" value="PROKAR_LIPOPROTEIN"/>
    <property type="match status" value="1"/>
</dbReference>
<protein>
    <recommendedName>
        <fullName evidence="3">Lipoprotein</fullName>
    </recommendedName>
</protein>
<dbReference type="AlphaFoldDB" id="A0A5C8M2B9"/>
<dbReference type="EMBL" id="VRLR01000002">
    <property type="protein sequence ID" value="TXK82048.1"/>
    <property type="molecule type" value="Genomic_DNA"/>
</dbReference>
<organism evidence="1 2">
    <name type="scientific">Rheinheimera tangshanensis</name>
    <dbReference type="NCBI Taxonomy" id="400153"/>
    <lineage>
        <taxon>Bacteria</taxon>
        <taxon>Pseudomonadati</taxon>
        <taxon>Pseudomonadota</taxon>
        <taxon>Gammaproteobacteria</taxon>
        <taxon>Chromatiales</taxon>
        <taxon>Chromatiaceae</taxon>
        <taxon>Rheinheimera</taxon>
    </lineage>
</organism>
<accession>A0A5C8M2B9</accession>
<proteinExistence type="predicted"/>
<dbReference type="RefSeq" id="WP_147903304.1">
    <property type="nucleotide sequence ID" value="NZ_BAAAGC010000017.1"/>
</dbReference>
<evidence type="ECO:0000313" key="2">
    <source>
        <dbReference type="Proteomes" id="UP000321814"/>
    </source>
</evidence>
<keyword evidence="2" id="KW-1185">Reference proteome</keyword>